<sequence length="196" mass="21727">MYSSSGVDVLVHTASGIITGACGFAQVILGGGNKCCRFDGSGIEWILRSGLHGVGVRMLQTDWPGMGFDQVVEGSFPLIFLLLPVLDFDLSSVKKFLAILLSAALDRVNDLVCIVSSVDHSLKFLRNCCSCLRGFFTLKVSWTIWSFDLPLFILPLGFFGLLSWQIWFLCDLDFRSVFAHTFLMLSDLVLGVCWRI</sequence>
<dbReference type="EMBL" id="JAMYWD010000003">
    <property type="protein sequence ID" value="KAJ4977299.1"/>
    <property type="molecule type" value="Genomic_DNA"/>
</dbReference>
<comment type="caution">
    <text evidence="2">The sequence shown here is derived from an EMBL/GenBank/DDBJ whole genome shotgun (WGS) entry which is preliminary data.</text>
</comment>
<evidence type="ECO:0000256" key="1">
    <source>
        <dbReference type="SAM" id="Phobius"/>
    </source>
</evidence>
<dbReference type="AlphaFoldDB" id="A0A9Q0KVD7"/>
<keyword evidence="3" id="KW-1185">Reference proteome</keyword>
<protein>
    <submittedName>
        <fullName evidence="2">Uncharacterized protein</fullName>
    </submittedName>
</protein>
<proteinExistence type="predicted"/>
<organism evidence="2 3">
    <name type="scientific">Protea cynaroides</name>
    <dbReference type="NCBI Taxonomy" id="273540"/>
    <lineage>
        <taxon>Eukaryota</taxon>
        <taxon>Viridiplantae</taxon>
        <taxon>Streptophyta</taxon>
        <taxon>Embryophyta</taxon>
        <taxon>Tracheophyta</taxon>
        <taxon>Spermatophyta</taxon>
        <taxon>Magnoliopsida</taxon>
        <taxon>Proteales</taxon>
        <taxon>Proteaceae</taxon>
        <taxon>Protea</taxon>
    </lineage>
</organism>
<gene>
    <name evidence="2" type="ORF">NE237_002405</name>
</gene>
<dbReference type="Proteomes" id="UP001141806">
    <property type="component" value="Unassembled WGS sequence"/>
</dbReference>
<accession>A0A9Q0KVD7</accession>
<feature type="transmembrane region" description="Helical" evidence="1">
    <location>
        <begin position="174"/>
        <end position="194"/>
    </location>
</feature>
<evidence type="ECO:0000313" key="3">
    <source>
        <dbReference type="Proteomes" id="UP001141806"/>
    </source>
</evidence>
<keyword evidence="1" id="KW-1133">Transmembrane helix</keyword>
<keyword evidence="1" id="KW-0472">Membrane</keyword>
<reference evidence="2" key="1">
    <citation type="journal article" date="2023" name="Plant J.">
        <title>The genome of the king protea, Protea cynaroides.</title>
        <authorList>
            <person name="Chang J."/>
            <person name="Duong T.A."/>
            <person name="Schoeman C."/>
            <person name="Ma X."/>
            <person name="Roodt D."/>
            <person name="Barker N."/>
            <person name="Li Z."/>
            <person name="Van de Peer Y."/>
            <person name="Mizrachi E."/>
        </authorList>
    </citation>
    <scope>NUCLEOTIDE SEQUENCE</scope>
    <source>
        <tissue evidence="2">Young leaves</tissue>
    </source>
</reference>
<name>A0A9Q0KVD7_9MAGN</name>
<keyword evidence="1" id="KW-0812">Transmembrane</keyword>
<feature type="transmembrane region" description="Helical" evidence="1">
    <location>
        <begin position="149"/>
        <end position="168"/>
    </location>
</feature>
<evidence type="ECO:0000313" key="2">
    <source>
        <dbReference type="EMBL" id="KAJ4977299.1"/>
    </source>
</evidence>